<feature type="region of interest" description="Disordered" evidence="3">
    <location>
        <begin position="295"/>
        <end position="334"/>
    </location>
</feature>
<dbReference type="InterPro" id="IPR006671">
    <property type="entry name" value="Cyclin_N"/>
</dbReference>
<evidence type="ECO:0000256" key="3">
    <source>
        <dbReference type="SAM" id="MobiDB-lite"/>
    </source>
</evidence>
<dbReference type="Gene3D" id="1.10.472.10">
    <property type="entry name" value="Cyclin-like"/>
    <property type="match status" value="1"/>
</dbReference>
<dbReference type="InterPro" id="IPR031658">
    <property type="entry name" value="Cyclin_C_2"/>
</dbReference>
<dbReference type="CDD" id="cd20524">
    <property type="entry name" value="CYCLIN_CCNH_rpt1"/>
    <property type="match status" value="1"/>
</dbReference>
<keyword evidence="6" id="KW-1185">Reference proteome</keyword>
<keyword evidence="1 2" id="KW-0195">Cyclin</keyword>
<dbReference type="InterPro" id="IPR013763">
    <property type="entry name" value="Cyclin-like_dom"/>
</dbReference>
<dbReference type="SUPFAM" id="SSF47954">
    <property type="entry name" value="Cyclin-like"/>
    <property type="match status" value="2"/>
</dbReference>
<dbReference type="InterPro" id="IPR043198">
    <property type="entry name" value="Cyclin/Ssn8"/>
</dbReference>
<evidence type="ECO:0000313" key="6">
    <source>
        <dbReference type="Proteomes" id="UP001431209"/>
    </source>
</evidence>
<dbReference type="GO" id="GO:0016538">
    <property type="term" value="F:cyclin-dependent protein serine/threonine kinase regulator activity"/>
    <property type="evidence" value="ECO:0007669"/>
    <property type="project" value="InterPro"/>
</dbReference>
<dbReference type="SMART" id="SM00385">
    <property type="entry name" value="CYCLIN"/>
    <property type="match status" value="1"/>
</dbReference>
<comment type="caution">
    <text evidence="5">The sequence shown here is derived from an EMBL/GenBank/DDBJ whole genome shotgun (WGS) entry which is preliminary data.</text>
</comment>
<dbReference type="Proteomes" id="UP001431209">
    <property type="component" value="Unassembled WGS sequence"/>
</dbReference>
<protein>
    <submittedName>
        <fullName evidence="5">Cyclin H</fullName>
    </submittedName>
</protein>
<dbReference type="GO" id="GO:0006357">
    <property type="term" value="P:regulation of transcription by RNA polymerase II"/>
    <property type="evidence" value="ECO:0007669"/>
    <property type="project" value="InterPro"/>
</dbReference>
<dbReference type="Pfam" id="PF00134">
    <property type="entry name" value="Cyclin_N"/>
    <property type="match status" value="1"/>
</dbReference>
<dbReference type="EMBL" id="JAOPGA020001623">
    <property type="protein sequence ID" value="KAL0489956.1"/>
    <property type="molecule type" value="Genomic_DNA"/>
</dbReference>
<dbReference type="PANTHER" id="PTHR10026">
    <property type="entry name" value="CYCLIN"/>
    <property type="match status" value="1"/>
</dbReference>
<reference evidence="5 6" key="1">
    <citation type="submission" date="2024-03" db="EMBL/GenBank/DDBJ databases">
        <title>The Acrasis kona genome and developmental transcriptomes reveal deep origins of eukaryotic multicellular pathways.</title>
        <authorList>
            <person name="Sheikh S."/>
            <person name="Fu C.-J."/>
            <person name="Brown M.W."/>
            <person name="Baldauf S.L."/>
        </authorList>
    </citation>
    <scope>NUCLEOTIDE SEQUENCE [LARGE SCALE GENOMIC DNA]</scope>
    <source>
        <strain evidence="5 6">ATCC MYA-3509</strain>
    </source>
</reference>
<dbReference type="CDD" id="cd20525">
    <property type="entry name" value="CYCLIN_CCNH_rpt2"/>
    <property type="match status" value="1"/>
</dbReference>
<feature type="domain" description="Cyclin-like" evidence="4">
    <location>
        <begin position="75"/>
        <end position="162"/>
    </location>
</feature>
<name>A0AAW2ZJH0_9EUKA</name>
<evidence type="ECO:0000256" key="1">
    <source>
        <dbReference type="ARBA" id="ARBA00023127"/>
    </source>
</evidence>
<evidence type="ECO:0000256" key="2">
    <source>
        <dbReference type="RuleBase" id="RU000383"/>
    </source>
</evidence>
<evidence type="ECO:0000313" key="5">
    <source>
        <dbReference type="EMBL" id="KAL0489956.1"/>
    </source>
</evidence>
<organism evidence="5 6">
    <name type="scientific">Acrasis kona</name>
    <dbReference type="NCBI Taxonomy" id="1008807"/>
    <lineage>
        <taxon>Eukaryota</taxon>
        <taxon>Discoba</taxon>
        <taxon>Heterolobosea</taxon>
        <taxon>Tetramitia</taxon>
        <taxon>Eutetramitia</taxon>
        <taxon>Acrasidae</taxon>
        <taxon>Acrasis</taxon>
    </lineage>
</organism>
<dbReference type="InterPro" id="IPR036915">
    <property type="entry name" value="Cyclin-like_sf"/>
</dbReference>
<dbReference type="Pfam" id="PF16899">
    <property type="entry name" value="Cyclin_C_2"/>
    <property type="match status" value="1"/>
</dbReference>
<comment type="similarity">
    <text evidence="2">Belongs to the cyclin family.</text>
</comment>
<evidence type="ECO:0000259" key="4">
    <source>
        <dbReference type="SMART" id="SM00385"/>
    </source>
</evidence>
<accession>A0AAW2ZJH0</accession>
<gene>
    <name evidence="5" type="ORF">AKO1_009317</name>
</gene>
<sequence>MPFNKSSQYKFWFFDKEEKLLEIRKAINSSATDRILSYKSASPPKEGKKKKKDRVKQDDLLSVDDEYLILIKNIQKASLLCMRFNFPLHVEASAIMFFKRFFLGHSIMEYDISKIMLTCIYISCKAEDYYQDLSHFLAKVQEVTTAEVDPKEILKLELVVLQGLQFHMLVYHPYRSVFAFVHDPELTKSLRISSVNEIYEASKLIVRQSFLTDASFLFPPGLIALSSLHQCVVDDSSQQSILRYVQAKFGHQEQVTNSLNTIANMLQESKTKMGVDTSVIEKKFVKLRKIVSNQQKETEKENNKIAEKKEQERRDKKTEERSIKEEQDTKNLLG</sequence>
<proteinExistence type="inferred from homology"/>
<dbReference type="AlphaFoldDB" id="A0AAW2ZJH0"/>
<feature type="compositionally biased region" description="Basic and acidic residues" evidence="3">
    <location>
        <begin position="296"/>
        <end position="334"/>
    </location>
</feature>